<evidence type="ECO:0000313" key="3">
    <source>
        <dbReference type="EMBL" id="KAK2562714.1"/>
    </source>
</evidence>
<dbReference type="SUPFAM" id="SSF53474">
    <property type="entry name" value="alpha/beta-Hydrolases"/>
    <property type="match status" value="1"/>
</dbReference>
<protein>
    <submittedName>
        <fullName evidence="3">Bile acid-CoA:amino acid N-acyltransferase</fullName>
    </submittedName>
</protein>
<accession>A0AAD9V674</accession>
<dbReference type="InterPro" id="IPR029058">
    <property type="entry name" value="AB_hydrolase_fold"/>
</dbReference>
<feature type="transmembrane region" description="Helical" evidence="1">
    <location>
        <begin position="71"/>
        <end position="92"/>
    </location>
</feature>
<dbReference type="InterPro" id="IPR014940">
    <property type="entry name" value="BAAT_C"/>
</dbReference>
<reference evidence="3" key="1">
    <citation type="journal article" date="2023" name="G3 (Bethesda)">
        <title>Whole genome assembly and annotation of the endangered Caribbean coral Acropora cervicornis.</title>
        <authorList>
            <person name="Selwyn J.D."/>
            <person name="Vollmer S.V."/>
        </authorList>
    </citation>
    <scope>NUCLEOTIDE SEQUENCE</scope>
    <source>
        <strain evidence="3">K2</strain>
    </source>
</reference>
<feature type="transmembrane region" description="Helical" evidence="1">
    <location>
        <begin position="98"/>
        <end position="116"/>
    </location>
</feature>
<comment type="caution">
    <text evidence="3">The sequence shown here is derived from an EMBL/GenBank/DDBJ whole genome shotgun (WGS) entry which is preliminary data.</text>
</comment>
<dbReference type="GO" id="GO:0047617">
    <property type="term" value="F:fatty acyl-CoA hydrolase activity"/>
    <property type="evidence" value="ECO:0007669"/>
    <property type="project" value="TreeGrafter"/>
</dbReference>
<keyword evidence="1" id="KW-0472">Membrane</keyword>
<dbReference type="EMBL" id="JARQWQ010000028">
    <property type="protein sequence ID" value="KAK2562714.1"/>
    <property type="molecule type" value="Genomic_DNA"/>
</dbReference>
<keyword evidence="1" id="KW-0812">Transmembrane</keyword>
<evidence type="ECO:0000259" key="2">
    <source>
        <dbReference type="Pfam" id="PF08840"/>
    </source>
</evidence>
<evidence type="ECO:0000313" key="4">
    <source>
        <dbReference type="Proteomes" id="UP001249851"/>
    </source>
</evidence>
<dbReference type="AlphaFoldDB" id="A0AAD9V674"/>
<keyword evidence="4" id="KW-1185">Reference proteome</keyword>
<organism evidence="3 4">
    <name type="scientific">Acropora cervicornis</name>
    <name type="common">Staghorn coral</name>
    <dbReference type="NCBI Taxonomy" id="6130"/>
    <lineage>
        <taxon>Eukaryota</taxon>
        <taxon>Metazoa</taxon>
        <taxon>Cnidaria</taxon>
        <taxon>Anthozoa</taxon>
        <taxon>Hexacorallia</taxon>
        <taxon>Scleractinia</taxon>
        <taxon>Astrocoeniina</taxon>
        <taxon>Acroporidae</taxon>
        <taxon>Acropora</taxon>
    </lineage>
</organism>
<dbReference type="Proteomes" id="UP001249851">
    <property type="component" value="Unassembled WGS sequence"/>
</dbReference>
<sequence length="274" mass="30382">MGGKVKWWEGLIELKGATASVNESKASLFASRGFLILNLTYLPPVEAGIPEYFELDHFEEILDWFCKYPNVVPGGIGLHAICIGSWIALLLASFRSDAVNAVVAVSPISFAHLFSFKYQGKMSGKLPTDNSKLMHTNDGVVVRHAHSTETEDNGSASTFSAITPSEQISCPVLLICGTDDQYLNVEFNARQIYDRMNKFGKGDLCNILRYPGAGHLIEPPYTPLCYSQFEPLNRDRYDNPHIVWGGESKAHAQAQEDSWSNILAFLRKYTAQAS</sequence>
<dbReference type="GO" id="GO:0006637">
    <property type="term" value="P:acyl-CoA metabolic process"/>
    <property type="evidence" value="ECO:0007669"/>
    <property type="project" value="TreeGrafter"/>
</dbReference>
<dbReference type="Gene3D" id="3.40.50.1820">
    <property type="entry name" value="alpha/beta hydrolase"/>
    <property type="match status" value="1"/>
</dbReference>
<name>A0AAD9V674_ACRCE</name>
<evidence type="ECO:0000256" key="1">
    <source>
        <dbReference type="SAM" id="Phobius"/>
    </source>
</evidence>
<dbReference type="PANTHER" id="PTHR10824">
    <property type="entry name" value="ACYL-COENZYME A THIOESTERASE-RELATED"/>
    <property type="match status" value="1"/>
</dbReference>
<gene>
    <name evidence="3" type="ORF">P5673_014421</name>
</gene>
<reference evidence="3" key="2">
    <citation type="journal article" date="2023" name="Science">
        <title>Genomic signatures of disease resistance in endangered staghorn corals.</title>
        <authorList>
            <person name="Vollmer S.V."/>
            <person name="Selwyn J.D."/>
            <person name="Despard B.A."/>
            <person name="Roesel C.L."/>
        </authorList>
    </citation>
    <scope>NUCLEOTIDE SEQUENCE</scope>
    <source>
        <strain evidence="3">K2</strain>
    </source>
</reference>
<feature type="domain" description="BAAT/Acyl-CoA thioester hydrolase C-terminal" evidence="2">
    <location>
        <begin position="54"/>
        <end position="271"/>
    </location>
</feature>
<dbReference type="Pfam" id="PF08840">
    <property type="entry name" value="BAAT_C"/>
    <property type="match status" value="1"/>
</dbReference>
<dbReference type="GO" id="GO:0006631">
    <property type="term" value="P:fatty acid metabolic process"/>
    <property type="evidence" value="ECO:0007669"/>
    <property type="project" value="TreeGrafter"/>
</dbReference>
<keyword evidence="1" id="KW-1133">Transmembrane helix</keyword>
<dbReference type="PANTHER" id="PTHR10824:SF4">
    <property type="entry name" value="ACYL-COENZYME A THIOESTERASE 1-LIKE"/>
    <property type="match status" value="1"/>
</dbReference>
<proteinExistence type="predicted"/>